<feature type="compositionally biased region" description="Basic and acidic residues" evidence="2">
    <location>
        <begin position="1"/>
        <end position="40"/>
    </location>
</feature>
<feature type="compositionally biased region" description="Basic and acidic residues" evidence="2">
    <location>
        <begin position="72"/>
        <end position="81"/>
    </location>
</feature>
<reference evidence="4 5" key="1">
    <citation type="journal article" date="2015" name="Genome Biol. Evol.">
        <title>Phylogenomic analyses indicate that early fungi evolved digesting cell walls of algal ancestors of land plants.</title>
        <authorList>
            <person name="Chang Y."/>
            <person name="Wang S."/>
            <person name="Sekimoto S."/>
            <person name="Aerts A.L."/>
            <person name="Choi C."/>
            <person name="Clum A."/>
            <person name="LaButti K.M."/>
            <person name="Lindquist E.A."/>
            <person name="Yee Ngan C."/>
            <person name="Ohm R.A."/>
            <person name="Salamov A.A."/>
            <person name="Grigoriev I.V."/>
            <person name="Spatafora J.W."/>
            <person name="Berbee M.L."/>
        </authorList>
    </citation>
    <scope>NUCLEOTIDE SEQUENCE [LARGE SCALE GENOMIC DNA]</scope>
    <source>
        <strain evidence="4 5">NRRL 28638</strain>
    </source>
</reference>
<dbReference type="SUPFAM" id="SSF54928">
    <property type="entry name" value="RNA-binding domain, RBD"/>
    <property type="match status" value="1"/>
</dbReference>
<name>A0A137PGC2_CONC2</name>
<sequence length="244" mass="29432">MMSDRNPEMSDRPHHDDMPPSPRGREVRDEREEQYRDQYRRSYSPRSRSRSRSRSPQYRERYRSRSRSPRRGFREERDRNARYSPQRPQRRNRNEPAPPSKVIGVFGLNLNTRERDLKELFSGYTTVTDISLVYDKKSDQSRGFAFVSFDSLEEATAAKERTNGMELHGRTIRVDYSLTQRAHSPTPGEYMGHRNRRPTRNHYSRRSPSPYYRRRRSPSPYYRRRHRSPSYTRDDRRPPSRSRS</sequence>
<dbReference type="AlphaFoldDB" id="A0A137PGC2"/>
<feature type="compositionally biased region" description="Basic residues" evidence="2">
    <location>
        <begin position="193"/>
        <end position="205"/>
    </location>
</feature>
<dbReference type="Proteomes" id="UP000070444">
    <property type="component" value="Unassembled WGS sequence"/>
</dbReference>
<dbReference type="OrthoDB" id="439808at2759"/>
<feature type="region of interest" description="Disordered" evidence="2">
    <location>
        <begin position="1"/>
        <end position="102"/>
    </location>
</feature>
<organism evidence="4 5">
    <name type="scientific">Conidiobolus coronatus (strain ATCC 28846 / CBS 209.66 / NRRL 28638)</name>
    <name type="common">Delacroixia coronata</name>
    <dbReference type="NCBI Taxonomy" id="796925"/>
    <lineage>
        <taxon>Eukaryota</taxon>
        <taxon>Fungi</taxon>
        <taxon>Fungi incertae sedis</taxon>
        <taxon>Zoopagomycota</taxon>
        <taxon>Entomophthoromycotina</taxon>
        <taxon>Entomophthoromycetes</taxon>
        <taxon>Entomophthorales</taxon>
        <taxon>Ancylistaceae</taxon>
        <taxon>Conidiobolus</taxon>
    </lineage>
</organism>
<dbReference type="PANTHER" id="PTHR48034">
    <property type="entry name" value="TRANSFORMER-2 SEX-DETERMINING PROTEIN-RELATED"/>
    <property type="match status" value="1"/>
</dbReference>
<feature type="compositionally biased region" description="Basic residues" evidence="2">
    <location>
        <begin position="212"/>
        <end position="228"/>
    </location>
</feature>
<dbReference type="GO" id="GO:0003723">
    <property type="term" value="F:RNA binding"/>
    <property type="evidence" value="ECO:0007669"/>
    <property type="project" value="UniProtKB-UniRule"/>
</dbReference>
<dbReference type="EMBL" id="KQ964428">
    <property type="protein sequence ID" value="KXN74025.1"/>
    <property type="molecule type" value="Genomic_DNA"/>
</dbReference>
<dbReference type="InterPro" id="IPR050441">
    <property type="entry name" value="RBM"/>
</dbReference>
<protein>
    <submittedName>
        <fullName evidence="4">RNA-binding domain-containing protein</fullName>
    </submittedName>
</protein>
<dbReference type="InterPro" id="IPR012677">
    <property type="entry name" value="Nucleotide-bd_a/b_plait_sf"/>
</dbReference>
<evidence type="ECO:0000313" key="5">
    <source>
        <dbReference type="Proteomes" id="UP000070444"/>
    </source>
</evidence>
<feature type="domain" description="RRM" evidence="3">
    <location>
        <begin position="101"/>
        <end position="179"/>
    </location>
</feature>
<dbReference type="OMA" id="GFISMST"/>
<keyword evidence="5" id="KW-1185">Reference proteome</keyword>
<dbReference type="Pfam" id="PF00076">
    <property type="entry name" value="RRM_1"/>
    <property type="match status" value="1"/>
</dbReference>
<dbReference type="SMART" id="SM00360">
    <property type="entry name" value="RRM"/>
    <property type="match status" value="1"/>
</dbReference>
<keyword evidence="1" id="KW-0694">RNA-binding</keyword>
<dbReference type="Gene3D" id="3.30.70.330">
    <property type="match status" value="1"/>
</dbReference>
<evidence type="ECO:0000259" key="3">
    <source>
        <dbReference type="PROSITE" id="PS50102"/>
    </source>
</evidence>
<evidence type="ECO:0000313" key="4">
    <source>
        <dbReference type="EMBL" id="KXN74025.1"/>
    </source>
</evidence>
<dbReference type="STRING" id="796925.A0A137PGC2"/>
<evidence type="ECO:0000256" key="2">
    <source>
        <dbReference type="SAM" id="MobiDB-lite"/>
    </source>
</evidence>
<dbReference type="PROSITE" id="PS50102">
    <property type="entry name" value="RRM"/>
    <property type="match status" value="1"/>
</dbReference>
<dbReference type="InterPro" id="IPR035979">
    <property type="entry name" value="RBD_domain_sf"/>
</dbReference>
<dbReference type="CDD" id="cd12363">
    <property type="entry name" value="RRM_TRA2"/>
    <property type="match status" value="1"/>
</dbReference>
<evidence type="ECO:0000256" key="1">
    <source>
        <dbReference type="PROSITE-ProRule" id="PRU00176"/>
    </source>
</evidence>
<dbReference type="InterPro" id="IPR000504">
    <property type="entry name" value="RRM_dom"/>
</dbReference>
<gene>
    <name evidence="4" type="ORF">CONCODRAFT_77040</name>
</gene>
<accession>A0A137PGC2</accession>
<proteinExistence type="predicted"/>
<feature type="region of interest" description="Disordered" evidence="2">
    <location>
        <begin position="176"/>
        <end position="244"/>
    </location>
</feature>